<gene>
    <name evidence="4" type="ORF">GCM10010411_75940</name>
</gene>
<dbReference type="Pfam" id="PF04672">
    <property type="entry name" value="Methyltransf_19"/>
    <property type="match status" value="1"/>
</dbReference>
<evidence type="ECO:0000259" key="3">
    <source>
        <dbReference type="SMART" id="SM01043"/>
    </source>
</evidence>
<dbReference type="CDD" id="cd15831">
    <property type="entry name" value="BTAD"/>
    <property type="match status" value="1"/>
</dbReference>
<dbReference type="SUPFAM" id="SSF48452">
    <property type="entry name" value="TPR-like"/>
    <property type="match status" value="1"/>
</dbReference>
<dbReference type="Gene3D" id="3.40.50.150">
    <property type="entry name" value="Vaccinia Virus protein VP39"/>
    <property type="match status" value="1"/>
</dbReference>
<dbReference type="Proteomes" id="UP001501509">
    <property type="component" value="Unassembled WGS sequence"/>
</dbReference>
<evidence type="ECO:0000256" key="1">
    <source>
        <dbReference type="ARBA" id="ARBA00023015"/>
    </source>
</evidence>
<dbReference type="PANTHER" id="PTHR35807:SF1">
    <property type="entry name" value="TRANSCRIPTIONAL REGULATOR REDD"/>
    <property type="match status" value="1"/>
</dbReference>
<reference evidence="5" key="1">
    <citation type="journal article" date="2019" name="Int. J. Syst. Evol. Microbiol.">
        <title>The Global Catalogue of Microorganisms (GCM) 10K type strain sequencing project: providing services to taxonomists for standard genome sequencing and annotation.</title>
        <authorList>
            <consortium name="The Broad Institute Genomics Platform"/>
            <consortium name="The Broad Institute Genome Sequencing Center for Infectious Disease"/>
            <person name="Wu L."/>
            <person name="Ma J."/>
        </authorList>
    </citation>
    <scope>NUCLEOTIDE SEQUENCE [LARGE SCALE GENOMIC DNA]</scope>
    <source>
        <strain evidence="5">JCM 6833</strain>
    </source>
</reference>
<dbReference type="InterPro" id="IPR011990">
    <property type="entry name" value="TPR-like_helical_dom_sf"/>
</dbReference>
<organism evidence="4 5">
    <name type="scientific">Actinomadura fulvescens</name>
    <dbReference type="NCBI Taxonomy" id="46160"/>
    <lineage>
        <taxon>Bacteria</taxon>
        <taxon>Bacillati</taxon>
        <taxon>Actinomycetota</taxon>
        <taxon>Actinomycetes</taxon>
        <taxon>Streptosporangiales</taxon>
        <taxon>Thermomonosporaceae</taxon>
        <taxon>Actinomadura</taxon>
    </lineage>
</organism>
<dbReference type="SMART" id="SM01043">
    <property type="entry name" value="BTAD"/>
    <property type="match status" value="1"/>
</dbReference>
<dbReference type="PANTHER" id="PTHR35807">
    <property type="entry name" value="TRANSCRIPTIONAL REGULATOR REDD-RELATED"/>
    <property type="match status" value="1"/>
</dbReference>
<evidence type="ECO:0000313" key="5">
    <source>
        <dbReference type="Proteomes" id="UP001501509"/>
    </source>
</evidence>
<dbReference type="EMBL" id="BAAATD010000013">
    <property type="protein sequence ID" value="GAA2627588.1"/>
    <property type="molecule type" value="Genomic_DNA"/>
</dbReference>
<dbReference type="RefSeq" id="WP_344547332.1">
    <property type="nucleotide sequence ID" value="NZ_BAAATD010000013.1"/>
</dbReference>
<proteinExistence type="predicted"/>
<evidence type="ECO:0000256" key="2">
    <source>
        <dbReference type="ARBA" id="ARBA00023163"/>
    </source>
</evidence>
<dbReference type="SUPFAM" id="SSF53335">
    <property type="entry name" value="S-adenosyl-L-methionine-dependent methyltransferases"/>
    <property type="match status" value="1"/>
</dbReference>
<dbReference type="InterPro" id="IPR005158">
    <property type="entry name" value="BTAD"/>
</dbReference>
<dbReference type="Pfam" id="PF03704">
    <property type="entry name" value="BTAD"/>
    <property type="match status" value="1"/>
</dbReference>
<keyword evidence="2" id="KW-0804">Transcription</keyword>
<evidence type="ECO:0000313" key="4">
    <source>
        <dbReference type="EMBL" id="GAA2627588.1"/>
    </source>
</evidence>
<dbReference type="InterPro" id="IPR006764">
    <property type="entry name" value="SAM_dep_MeTrfase_SAV2177_type"/>
</dbReference>
<feature type="domain" description="Bacterial transcriptional activator" evidence="3">
    <location>
        <begin position="155"/>
        <end position="299"/>
    </location>
</feature>
<dbReference type="InterPro" id="IPR051677">
    <property type="entry name" value="AfsR-DnrI-RedD_regulator"/>
</dbReference>
<protein>
    <recommendedName>
        <fullName evidence="3">Bacterial transcriptional activator domain-containing protein</fullName>
    </recommendedName>
</protein>
<name>A0ABP6CYI2_9ACTN</name>
<accession>A0ABP6CYI2</accession>
<keyword evidence="1" id="KW-0805">Transcription regulation</keyword>
<sequence>MSEVDLRSSRNDDRYDRRYARASQTLGAATGSILERTLMQVRVLDKVVEVRGDDGMVRPLQQKVAEAVSLLVVVGEDPVRRRRELARRRRPSDSTPDWRWIPRERLKAMLWGGDDIDQDNSLKALMSKVKRVMGSRLKRANNCYGLFFDEWTDYVDLQVLPALVDAANKARCDDPETAVLLYEHVLRHWSDSALTCMPTTAEAAGHVGVLREERQAIVEAMLETQLDLGRHRDVVARTPMMIAADPLNEHLRGLRMRALARSGRKAEALREYDQAEVVVRTETGTEPGPNLQRLRDQIHANDPAVLEWHAPPVRASDERVRRAFADSSDHAVLARMLNYMWGGDVNLPPDRAKVAIVHAAAAEQEALPLETAEFCRRAVRVAAKAGLDQFIEIGTGLTTRDPIHQVARRVVPAARVLYVSDDPAVAAYLQAHGIGGEDVDIIHAAIWEPKAIIEAAAATLDLSRPVGILIREVLNYVDSEDDPWGAIETLVAAVPSQSRLMLSVATSEGLMEVVQQQIHAQRVTTPQGKPLRFWSPEAIMDMFVGLPLSEPGLVDANQWRPERTGRAPIGPMRGLVAMAIKP</sequence>
<keyword evidence="5" id="KW-1185">Reference proteome</keyword>
<dbReference type="InterPro" id="IPR029063">
    <property type="entry name" value="SAM-dependent_MTases_sf"/>
</dbReference>
<comment type="caution">
    <text evidence="4">The sequence shown here is derived from an EMBL/GenBank/DDBJ whole genome shotgun (WGS) entry which is preliminary data.</text>
</comment>